<proteinExistence type="predicted"/>
<protein>
    <submittedName>
        <fullName evidence="1">Uncharacterized protein</fullName>
    </submittedName>
</protein>
<gene>
    <name evidence="1" type="ORF">T01_1428</name>
</gene>
<sequence length="144" mass="16368">MIWNEKAPKFGKVGKSGISLKIEEEEPFLRQLGRAKQLPPVENVFHLTWQQNTFMRLNPARLTSLSIALRASLHQWQILRESFTKNSLKKSSILSSTYHYDYSLLTLALSSCCLARSSKSCLVISRSRSSSNDKSLELSESFDV</sequence>
<evidence type="ECO:0000313" key="2">
    <source>
        <dbReference type="Proteomes" id="UP000054776"/>
    </source>
</evidence>
<keyword evidence="2" id="KW-1185">Reference proteome</keyword>
<dbReference type="InParanoid" id="A0A0V1BFB9"/>
<organism evidence="1 2">
    <name type="scientific">Trichinella spiralis</name>
    <name type="common">Trichina worm</name>
    <dbReference type="NCBI Taxonomy" id="6334"/>
    <lineage>
        <taxon>Eukaryota</taxon>
        <taxon>Metazoa</taxon>
        <taxon>Ecdysozoa</taxon>
        <taxon>Nematoda</taxon>
        <taxon>Enoplea</taxon>
        <taxon>Dorylaimia</taxon>
        <taxon>Trichinellida</taxon>
        <taxon>Trichinellidae</taxon>
        <taxon>Trichinella</taxon>
    </lineage>
</organism>
<comment type="caution">
    <text evidence="1">The sequence shown here is derived from an EMBL/GenBank/DDBJ whole genome shotgun (WGS) entry which is preliminary data.</text>
</comment>
<name>A0A0V1BFB9_TRISP</name>
<evidence type="ECO:0000313" key="1">
    <source>
        <dbReference type="EMBL" id="KRY35645.1"/>
    </source>
</evidence>
<accession>A0A0V1BFB9</accession>
<dbReference type="AlphaFoldDB" id="A0A0V1BFB9"/>
<dbReference type="Proteomes" id="UP000054776">
    <property type="component" value="Unassembled WGS sequence"/>
</dbReference>
<dbReference type="EMBL" id="JYDH01000051">
    <property type="protein sequence ID" value="KRY35645.1"/>
    <property type="molecule type" value="Genomic_DNA"/>
</dbReference>
<reference evidence="1 2" key="1">
    <citation type="submission" date="2015-01" db="EMBL/GenBank/DDBJ databases">
        <title>Evolution of Trichinella species and genotypes.</title>
        <authorList>
            <person name="Korhonen P.K."/>
            <person name="Edoardo P."/>
            <person name="Giuseppe L.R."/>
            <person name="Gasser R.B."/>
        </authorList>
    </citation>
    <scope>NUCLEOTIDE SEQUENCE [LARGE SCALE GENOMIC DNA]</scope>
    <source>
        <strain evidence="1">ISS3</strain>
    </source>
</reference>
<dbReference type="OrthoDB" id="10418509at2759"/>